<accession>A0AAE0FWC4</accession>
<dbReference type="PANTHER" id="PTHR14659">
    <property type="entry name" value="ALPHA- AND GAMMA-ADAPTIN-BINDING PROTEIN P34"/>
    <property type="match status" value="1"/>
</dbReference>
<dbReference type="EMBL" id="LGRX02012549">
    <property type="protein sequence ID" value="KAK3267224.1"/>
    <property type="molecule type" value="Genomic_DNA"/>
</dbReference>
<gene>
    <name evidence="2" type="ORF">CYMTET_24208</name>
</gene>
<evidence type="ECO:0000256" key="1">
    <source>
        <dbReference type="SAM" id="MobiDB-lite"/>
    </source>
</evidence>
<dbReference type="PANTHER" id="PTHR14659:SF1">
    <property type="entry name" value="ALPHA- AND GAMMA-ADAPTIN-BINDING PROTEIN P34"/>
    <property type="match status" value="1"/>
</dbReference>
<proteinExistence type="predicted"/>
<protein>
    <submittedName>
        <fullName evidence="2">Uncharacterized protein</fullName>
    </submittedName>
</protein>
<evidence type="ECO:0000313" key="2">
    <source>
        <dbReference type="EMBL" id="KAK3267224.1"/>
    </source>
</evidence>
<keyword evidence="3" id="KW-1185">Reference proteome</keyword>
<sequence>MNLPQIAVVGFNEVDTCKFVAKLINEGTELVREEISATTKRWSLTTKYYTADVEVQSLTINKGATSHEAVWTSQPEAVILVFDHSSEECFRSLTSWATAHTELIESAEIRLCIANNLGQATSPDPRPGRWEDEPVMKECWNWCGEELFEPIEISSVNDAYDKELAELEEPQGIRRARDALHAHLWPNLTRLPPQRPDLHTTIGAAEDTLLKKSESDPILEMGEKIELSADTVTEKYQPPEDVEHDHVSSAEEPEIEIPGPKLESESDELEKIMQHLQNMRTGTAGLSDADRRD</sequence>
<dbReference type="Gene3D" id="3.40.50.11960">
    <property type="match status" value="1"/>
</dbReference>
<dbReference type="InterPro" id="IPR019341">
    <property type="entry name" value="Alpha/Gamma-adaptin-bd_p34"/>
</dbReference>
<feature type="compositionally biased region" description="Basic and acidic residues" evidence="1">
    <location>
        <begin position="237"/>
        <end position="249"/>
    </location>
</feature>
<comment type="caution">
    <text evidence="2">The sequence shown here is derived from an EMBL/GenBank/DDBJ whole genome shotgun (WGS) entry which is preliminary data.</text>
</comment>
<feature type="non-terminal residue" evidence="2">
    <location>
        <position position="293"/>
    </location>
</feature>
<name>A0AAE0FWC4_9CHLO</name>
<evidence type="ECO:0000313" key="3">
    <source>
        <dbReference type="Proteomes" id="UP001190700"/>
    </source>
</evidence>
<feature type="region of interest" description="Disordered" evidence="1">
    <location>
        <begin position="236"/>
        <end position="263"/>
    </location>
</feature>
<organism evidence="2 3">
    <name type="scientific">Cymbomonas tetramitiformis</name>
    <dbReference type="NCBI Taxonomy" id="36881"/>
    <lineage>
        <taxon>Eukaryota</taxon>
        <taxon>Viridiplantae</taxon>
        <taxon>Chlorophyta</taxon>
        <taxon>Pyramimonadophyceae</taxon>
        <taxon>Pyramimonadales</taxon>
        <taxon>Pyramimonadaceae</taxon>
        <taxon>Cymbomonas</taxon>
    </lineage>
</organism>
<dbReference type="AlphaFoldDB" id="A0AAE0FWC4"/>
<reference evidence="2 3" key="1">
    <citation type="journal article" date="2015" name="Genome Biol. Evol.">
        <title>Comparative Genomics of a Bacterivorous Green Alga Reveals Evolutionary Causalities and Consequences of Phago-Mixotrophic Mode of Nutrition.</title>
        <authorList>
            <person name="Burns J.A."/>
            <person name="Paasch A."/>
            <person name="Narechania A."/>
            <person name="Kim E."/>
        </authorList>
    </citation>
    <scope>NUCLEOTIDE SEQUENCE [LARGE SCALE GENOMIC DNA]</scope>
    <source>
        <strain evidence="2 3">PLY_AMNH</strain>
    </source>
</reference>
<dbReference type="Proteomes" id="UP001190700">
    <property type="component" value="Unassembled WGS sequence"/>
</dbReference>